<name>A0A0E9UKS9_ANGAN</name>
<evidence type="ECO:0000313" key="1">
    <source>
        <dbReference type="EMBL" id="JAH65855.1"/>
    </source>
</evidence>
<sequence>MTQHTHATLAPFSYALLFSL</sequence>
<dbReference type="AlphaFoldDB" id="A0A0E9UKS9"/>
<reference evidence="1" key="1">
    <citation type="submission" date="2014-11" db="EMBL/GenBank/DDBJ databases">
        <authorList>
            <person name="Amaro Gonzalez C."/>
        </authorList>
    </citation>
    <scope>NUCLEOTIDE SEQUENCE</scope>
</reference>
<organism evidence="1">
    <name type="scientific">Anguilla anguilla</name>
    <name type="common">European freshwater eel</name>
    <name type="synonym">Muraena anguilla</name>
    <dbReference type="NCBI Taxonomy" id="7936"/>
    <lineage>
        <taxon>Eukaryota</taxon>
        <taxon>Metazoa</taxon>
        <taxon>Chordata</taxon>
        <taxon>Craniata</taxon>
        <taxon>Vertebrata</taxon>
        <taxon>Euteleostomi</taxon>
        <taxon>Actinopterygii</taxon>
        <taxon>Neopterygii</taxon>
        <taxon>Teleostei</taxon>
        <taxon>Anguilliformes</taxon>
        <taxon>Anguillidae</taxon>
        <taxon>Anguilla</taxon>
    </lineage>
</organism>
<reference evidence="1" key="2">
    <citation type="journal article" date="2015" name="Fish Shellfish Immunol.">
        <title>Early steps in the European eel (Anguilla anguilla)-Vibrio vulnificus interaction in the gills: Role of the RtxA13 toxin.</title>
        <authorList>
            <person name="Callol A."/>
            <person name="Pajuelo D."/>
            <person name="Ebbesson L."/>
            <person name="Teles M."/>
            <person name="MacKenzie S."/>
            <person name="Amaro C."/>
        </authorList>
    </citation>
    <scope>NUCLEOTIDE SEQUENCE</scope>
</reference>
<dbReference type="EMBL" id="GBXM01042722">
    <property type="protein sequence ID" value="JAH65855.1"/>
    <property type="molecule type" value="Transcribed_RNA"/>
</dbReference>
<accession>A0A0E9UKS9</accession>
<proteinExistence type="predicted"/>
<protein>
    <submittedName>
        <fullName evidence="1">Uncharacterized protein</fullName>
    </submittedName>
</protein>